<name>A0ABR8Q7N8_9CLOT</name>
<sequence length="118" mass="11967">MVYISAFIVGGIICVIGQILMDTTKLTPARILVIFVTIGAILGAFGLYDKIVEIGGAGASVPLPGFGNSLAKGAIKAVEEKGLIGAFTGGITGTAAGITAAIFFGYLMALIFNPKTKS</sequence>
<dbReference type="InterPro" id="IPR005562">
    <property type="entry name" value="SpoVA"/>
</dbReference>
<keyword evidence="1" id="KW-1133">Transmembrane helix</keyword>
<dbReference type="NCBIfam" id="TIGR02839">
    <property type="entry name" value="spore_V_AE"/>
    <property type="match status" value="1"/>
</dbReference>
<dbReference type="PANTHER" id="PTHR38450:SF2">
    <property type="entry name" value="STAGE V SPORULATION PROTEIN AEB"/>
    <property type="match status" value="1"/>
</dbReference>
<dbReference type="Proteomes" id="UP000640335">
    <property type="component" value="Unassembled WGS sequence"/>
</dbReference>
<feature type="transmembrane region" description="Helical" evidence="1">
    <location>
        <begin position="6"/>
        <end position="24"/>
    </location>
</feature>
<keyword evidence="1" id="KW-0812">Transmembrane</keyword>
<feature type="transmembrane region" description="Helical" evidence="1">
    <location>
        <begin position="31"/>
        <end position="48"/>
    </location>
</feature>
<gene>
    <name evidence="2" type="primary">spoVAE</name>
    <name evidence="2" type="ORF">H9660_14955</name>
</gene>
<organism evidence="2 3">
    <name type="scientific">Clostridium gallinarum</name>
    <dbReference type="NCBI Taxonomy" id="2762246"/>
    <lineage>
        <taxon>Bacteria</taxon>
        <taxon>Bacillati</taxon>
        <taxon>Bacillota</taxon>
        <taxon>Clostridia</taxon>
        <taxon>Eubacteriales</taxon>
        <taxon>Clostridiaceae</taxon>
        <taxon>Clostridium</taxon>
    </lineage>
</organism>
<evidence type="ECO:0000313" key="3">
    <source>
        <dbReference type="Proteomes" id="UP000640335"/>
    </source>
</evidence>
<dbReference type="PANTHER" id="PTHR38450">
    <property type="entry name" value="STAGE V SPORULATION PROTEIN AC-RELATED"/>
    <property type="match status" value="1"/>
</dbReference>
<keyword evidence="3" id="KW-1185">Reference proteome</keyword>
<reference evidence="2 3" key="1">
    <citation type="submission" date="2020-08" db="EMBL/GenBank/DDBJ databases">
        <title>A Genomic Blueprint of the Chicken Gut Microbiome.</title>
        <authorList>
            <person name="Gilroy R."/>
            <person name="Ravi A."/>
            <person name="Getino M."/>
            <person name="Pursley I."/>
            <person name="Horton D.L."/>
            <person name="Alikhan N.-F."/>
            <person name="Baker D."/>
            <person name="Gharbi K."/>
            <person name="Hall N."/>
            <person name="Watson M."/>
            <person name="Adriaenssens E.M."/>
            <person name="Foster-Nyarko E."/>
            <person name="Jarju S."/>
            <person name="Secka A."/>
            <person name="Antonio M."/>
            <person name="Oren A."/>
            <person name="Chaudhuri R."/>
            <person name="La Ragione R.M."/>
            <person name="Hildebrand F."/>
            <person name="Pallen M.J."/>
        </authorList>
    </citation>
    <scope>NUCLEOTIDE SEQUENCE [LARGE SCALE GENOMIC DNA]</scope>
    <source>
        <strain evidence="2 3">Sa3CUN1</strain>
    </source>
</reference>
<evidence type="ECO:0000313" key="2">
    <source>
        <dbReference type="EMBL" id="MBD7916441.1"/>
    </source>
</evidence>
<dbReference type="RefSeq" id="WP_191751183.1">
    <property type="nucleotide sequence ID" value="NZ_JACSQZ010000083.1"/>
</dbReference>
<comment type="caution">
    <text evidence="2">The sequence shown here is derived from an EMBL/GenBank/DDBJ whole genome shotgun (WGS) entry which is preliminary data.</text>
</comment>
<dbReference type="InterPro" id="IPR014204">
    <property type="entry name" value="Spore_V_AE"/>
</dbReference>
<dbReference type="EMBL" id="JACSQZ010000083">
    <property type="protein sequence ID" value="MBD7916441.1"/>
    <property type="molecule type" value="Genomic_DNA"/>
</dbReference>
<accession>A0ABR8Q7N8</accession>
<proteinExistence type="predicted"/>
<feature type="transmembrane region" description="Helical" evidence="1">
    <location>
        <begin position="91"/>
        <end position="112"/>
    </location>
</feature>
<keyword evidence="1" id="KW-0472">Membrane</keyword>
<evidence type="ECO:0000256" key="1">
    <source>
        <dbReference type="SAM" id="Phobius"/>
    </source>
</evidence>
<protein>
    <submittedName>
        <fullName evidence="2">Stage V sporulation protein AE</fullName>
    </submittedName>
</protein>
<dbReference type="Pfam" id="PF03862">
    <property type="entry name" value="SpoVAC_SpoVAEB"/>
    <property type="match status" value="1"/>
</dbReference>